<sequence>MTQTYTDIDLSFDELVRACGGGADWVVQLIEEEVISINGSPAQARYSSLHLARIRRAGRIHRDFDASAAATALILQLLDELETLRRQHPTALKQD</sequence>
<reference evidence="1" key="1">
    <citation type="submission" date="2021-02" db="EMBL/GenBank/DDBJ databases">
        <title>Neisseriaceae sp. 26B isolated from the cloaca of a Common Toad-headed Turtle (Mesoclemmys nasuta).</title>
        <authorList>
            <person name="Spergser J."/>
            <person name="Busse H.-J."/>
        </authorList>
    </citation>
    <scope>NUCLEOTIDE SEQUENCE</scope>
    <source>
        <strain evidence="1">26B</strain>
    </source>
</reference>
<dbReference type="Pfam" id="PF13591">
    <property type="entry name" value="MerR_2"/>
    <property type="match status" value="1"/>
</dbReference>
<dbReference type="RefSeq" id="WP_230338579.1">
    <property type="nucleotide sequence ID" value="NZ_CP069798.1"/>
</dbReference>
<protein>
    <submittedName>
        <fullName evidence="1">MerR family transcriptional regulator</fullName>
    </submittedName>
</protein>
<proteinExistence type="predicted"/>
<gene>
    <name evidence="1" type="ORF">JQU52_11265</name>
</gene>
<evidence type="ECO:0000313" key="2">
    <source>
        <dbReference type="Proteomes" id="UP000653156"/>
    </source>
</evidence>
<organism evidence="1 2">
    <name type="scientific">Paralysiella testudinis</name>
    <dbReference type="NCBI Taxonomy" id="2809020"/>
    <lineage>
        <taxon>Bacteria</taxon>
        <taxon>Pseudomonadati</taxon>
        <taxon>Pseudomonadota</taxon>
        <taxon>Betaproteobacteria</taxon>
        <taxon>Neisseriales</taxon>
        <taxon>Neisseriaceae</taxon>
        <taxon>Paralysiella</taxon>
    </lineage>
</organism>
<keyword evidence="2" id="KW-1185">Reference proteome</keyword>
<dbReference type="EMBL" id="CP069798">
    <property type="protein sequence ID" value="QRQ81287.1"/>
    <property type="molecule type" value="Genomic_DNA"/>
</dbReference>
<dbReference type="Proteomes" id="UP000653156">
    <property type="component" value="Chromosome"/>
</dbReference>
<accession>A0A892ZHI3</accession>
<dbReference type="AlphaFoldDB" id="A0A892ZHI3"/>
<name>A0A892ZHI3_9NEIS</name>
<dbReference type="Gene3D" id="1.10.1660.10">
    <property type="match status" value="1"/>
</dbReference>
<evidence type="ECO:0000313" key="1">
    <source>
        <dbReference type="EMBL" id="QRQ81287.1"/>
    </source>
</evidence>
<dbReference type="KEGG" id="ptes:JQU52_11265"/>